<evidence type="ECO:0000313" key="2">
    <source>
        <dbReference type="EMBL" id="GFX98277.1"/>
    </source>
</evidence>
<evidence type="ECO:0000313" key="3">
    <source>
        <dbReference type="Proteomes" id="UP000887159"/>
    </source>
</evidence>
<dbReference type="AlphaFoldDB" id="A0A8X6S0E3"/>
<feature type="region of interest" description="Disordered" evidence="1">
    <location>
        <begin position="52"/>
        <end position="72"/>
    </location>
</feature>
<reference evidence="2" key="1">
    <citation type="submission" date="2020-08" db="EMBL/GenBank/DDBJ databases">
        <title>Multicomponent nature underlies the extraordinary mechanical properties of spider dragline silk.</title>
        <authorList>
            <person name="Kono N."/>
            <person name="Nakamura H."/>
            <person name="Mori M."/>
            <person name="Yoshida Y."/>
            <person name="Ohtoshi R."/>
            <person name="Malay A.D."/>
            <person name="Moran D.A.P."/>
            <person name="Tomita M."/>
            <person name="Numata K."/>
            <person name="Arakawa K."/>
        </authorList>
    </citation>
    <scope>NUCLEOTIDE SEQUENCE</scope>
</reference>
<comment type="caution">
    <text evidence="2">The sequence shown here is derived from an EMBL/GenBank/DDBJ whole genome shotgun (WGS) entry which is preliminary data.</text>
</comment>
<proteinExistence type="predicted"/>
<dbReference type="Proteomes" id="UP000887159">
    <property type="component" value="Unassembled WGS sequence"/>
</dbReference>
<evidence type="ECO:0000256" key="1">
    <source>
        <dbReference type="SAM" id="MobiDB-lite"/>
    </source>
</evidence>
<sequence>MFEKVSVLLNCLTVSSEEFVALVDDNACTAPIEIEKDILEFVQSSKNSIEADFDDENETNYASPVPTVYSPK</sequence>
<protein>
    <submittedName>
        <fullName evidence="2">Uncharacterized protein</fullName>
    </submittedName>
</protein>
<name>A0A8X6S0E3_TRICX</name>
<gene>
    <name evidence="2" type="ORF">TNCV_4909201</name>
</gene>
<accession>A0A8X6S0E3</accession>
<keyword evidence="3" id="KW-1185">Reference proteome</keyword>
<dbReference type="EMBL" id="BMAU01021201">
    <property type="protein sequence ID" value="GFX98277.1"/>
    <property type="molecule type" value="Genomic_DNA"/>
</dbReference>
<organism evidence="2 3">
    <name type="scientific">Trichonephila clavipes</name>
    <name type="common">Golden silk orbweaver</name>
    <name type="synonym">Nephila clavipes</name>
    <dbReference type="NCBI Taxonomy" id="2585209"/>
    <lineage>
        <taxon>Eukaryota</taxon>
        <taxon>Metazoa</taxon>
        <taxon>Ecdysozoa</taxon>
        <taxon>Arthropoda</taxon>
        <taxon>Chelicerata</taxon>
        <taxon>Arachnida</taxon>
        <taxon>Araneae</taxon>
        <taxon>Araneomorphae</taxon>
        <taxon>Entelegynae</taxon>
        <taxon>Araneoidea</taxon>
        <taxon>Nephilidae</taxon>
        <taxon>Trichonephila</taxon>
    </lineage>
</organism>